<feature type="transmembrane region" description="Helical" evidence="1">
    <location>
        <begin position="74"/>
        <end position="96"/>
    </location>
</feature>
<gene>
    <name evidence="2" type="ORF">Ctob_003077</name>
</gene>
<dbReference type="AlphaFoldDB" id="A0A0M0JA43"/>
<keyword evidence="1" id="KW-1133">Transmembrane helix</keyword>
<dbReference type="Proteomes" id="UP000037460">
    <property type="component" value="Unassembled WGS sequence"/>
</dbReference>
<dbReference type="EMBL" id="JWZX01003220">
    <property type="protein sequence ID" value="KOO23088.1"/>
    <property type="molecule type" value="Genomic_DNA"/>
</dbReference>
<keyword evidence="1" id="KW-0812">Transmembrane</keyword>
<name>A0A0M0JA43_9EUKA</name>
<evidence type="ECO:0000256" key="1">
    <source>
        <dbReference type="SAM" id="Phobius"/>
    </source>
</evidence>
<keyword evidence="3" id="KW-1185">Reference proteome</keyword>
<proteinExistence type="predicted"/>
<comment type="caution">
    <text evidence="2">The sequence shown here is derived from an EMBL/GenBank/DDBJ whole genome shotgun (WGS) entry which is preliminary data.</text>
</comment>
<keyword evidence="1" id="KW-0472">Membrane</keyword>
<evidence type="ECO:0000313" key="3">
    <source>
        <dbReference type="Proteomes" id="UP000037460"/>
    </source>
</evidence>
<feature type="transmembrane region" description="Helical" evidence="1">
    <location>
        <begin position="50"/>
        <end position="67"/>
    </location>
</feature>
<sequence length="114" mass="12363">MLATILAKASGGVLDNIALHVVSFVFGPLLTYNASIAMVRETLHTWQMDLIWISGVFYIGGLLPWAIRSLEFHVAIWHVCVVLGSASIFAAVYPMVDTTDEVAALEARVRACSA</sequence>
<organism evidence="2 3">
    <name type="scientific">Chrysochromulina tobinii</name>
    <dbReference type="NCBI Taxonomy" id="1460289"/>
    <lineage>
        <taxon>Eukaryota</taxon>
        <taxon>Haptista</taxon>
        <taxon>Haptophyta</taxon>
        <taxon>Prymnesiophyceae</taxon>
        <taxon>Prymnesiales</taxon>
        <taxon>Chrysochromulinaceae</taxon>
        <taxon>Chrysochromulina</taxon>
    </lineage>
</organism>
<reference evidence="3" key="1">
    <citation type="journal article" date="2015" name="PLoS Genet.">
        <title>Genome Sequence and Transcriptome Analyses of Chrysochromulina tobin: Metabolic Tools for Enhanced Algal Fitness in the Prominent Order Prymnesiales (Haptophyceae).</title>
        <authorList>
            <person name="Hovde B.T."/>
            <person name="Deodato C.R."/>
            <person name="Hunsperger H.M."/>
            <person name="Ryken S.A."/>
            <person name="Yost W."/>
            <person name="Jha R.K."/>
            <person name="Patterson J."/>
            <person name="Monnat R.J. Jr."/>
            <person name="Barlow S.B."/>
            <person name="Starkenburg S.R."/>
            <person name="Cattolico R.A."/>
        </authorList>
    </citation>
    <scope>NUCLEOTIDE SEQUENCE</scope>
    <source>
        <strain evidence="3">CCMP291</strain>
    </source>
</reference>
<feature type="transmembrane region" description="Helical" evidence="1">
    <location>
        <begin position="12"/>
        <end position="30"/>
    </location>
</feature>
<protein>
    <submittedName>
        <fullName evidence="2">Uncharacterized protein</fullName>
    </submittedName>
</protein>
<evidence type="ECO:0000313" key="2">
    <source>
        <dbReference type="EMBL" id="KOO23088.1"/>
    </source>
</evidence>
<accession>A0A0M0JA43</accession>